<evidence type="ECO:0000256" key="3">
    <source>
        <dbReference type="ARBA" id="ARBA00023163"/>
    </source>
</evidence>
<dbReference type="EMBL" id="VXRY01000294">
    <property type="protein sequence ID" value="MXY33891.1"/>
    <property type="molecule type" value="Genomic_DNA"/>
</dbReference>
<evidence type="ECO:0000256" key="4">
    <source>
        <dbReference type="SAM" id="Phobius"/>
    </source>
</evidence>
<gene>
    <name evidence="6" type="ORF">F4Y60_07340</name>
</gene>
<dbReference type="Pfam" id="PF12833">
    <property type="entry name" value="HTH_18"/>
    <property type="match status" value="1"/>
</dbReference>
<protein>
    <submittedName>
        <fullName evidence="6">AraC family transcriptional regulator</fullName>
    </submittedName>
</protein>
<evidence type="ECO:0000256" key="2">
    <source>
        <dbReference type="ARBA" id="ARBA00023125"/>
    </source>
</evidence>
<accession>A0A6B0XYY8</accession>
<proteinExistence type="predicted"/>
<organism evidence="6">
    <name type="scientific">Boseongicola sp. SB0664_bin_43</name>
    <dbReference type="NCBI Taxonomy" id="2604844"/>
    <lineage>
        <taxon>Bacteria</taxon>
        <taxon>Pseudomonadati</taxon>
        <taxon>Pseudomonadota</taxon>
        <taxon>Alphaproteobacteria</taxon>
        <taxon>Rhodobacterales</taxon>
        <taxon>Paracoccaceae</taxon>
        <taxon>Boseongicola</taxon>
    </lineage>
</organism>
<feature type="domain" description="HTH araC/xylS-type" evidence="5">
    <location>
        <begin position="223"/>
        <end position="327"/>
    </location>
</feature>
<feature type="transmembrane region" description="Helical" evidence="4">
    <location>
        <begin position="110"/>
        <end position="128"/>
    </location>
</feature>
<dbReference type="InterPro" id="IPR018060">
    <property type="entry name" value="HTH_AraC"/>
</dbReference>
<sequence length="328" mass="35033">MPSLPITLFAALVLAFLFLRMVVTGRANAPLAWVLGLCAMQATVISLAQHYGVPGARLAQPVTATLIPAAAWLAFRAARDRYPSRRDVIHFLGPVVAVLALIVRPAALDVVIPLLFAGYGAAILWSAWRQGDAFLNTALEAGGTAGRLWQIIGIALVASAFSDVLIVGAQVAGAGHLKPWIISLYSAGNLLLIGGLSLSRGLATLEPAPATRESDPAQEASDAEIMARLEALMDRDRLHLDPDLTLGRLARRLRLPAKRLSAAINRSTGENVSRYVNRARVAEAQRALRAGQSVTQSMFSAGFQTKSNFNREFLRVTGQTPSAWSKGA</sequence>
<keyword evidence="4" id="KW-0812">Transmembrane</keyword>
<keyword evidence="4" id="KW-0472">Membrane</keyword>
<feature type="transmembrane region" description="Helical" evidence="4">
    <location>
        <begin position="87"/>
        <end position="104"/>
    </location>
</feature>
<dbReference type="AlphaFoldDB" id="A0A6B0XYY8"/>
<dbReference type="PANTHER" id="PTHR43280">
    <property type="entry name" value="ARAC-FAMILY TRANSCRIPTIONAL REGULATOR"/>
    <property type="match status" value="1"/>
</dbReference>
<feature type="transmembrane region" description="Helical" evidence="4">
    <location>
        <begin position="6"/>
        <end position="23"/>
    </location>
</feature>
<evidence type="ECO:0000256" key="1">
    <source>
        <dbReference type="ARBA" id="ARBA00023015"/>
    </source>
</evidence>
<dbReference type="PROSITE" id="PS01124">
    <property type="entry name" value="HTH_ARAC_FAMILY_2"/>
    <property type="match status" value="1"/>
</dbReference>
<feature type="transmembrane region" description="Helical" evidence="4">
    <location>
        <begin position="180"/>
        <end position="198"/>
    </location>
</feature>
<dbReference type="GO" id="GO:0003700">
    <property type="term" value="F:DNA-binding transcription factor activity"/>
    <property type="evidence" value="ECO:0007669"/>
    <property type="project" value="InterPro"/>
</dbReference>
<feature type="transmembrane region" description="Helical" evidence="4">
    <location>
        <begin position="148"/>
        <end position="168"/>
    </location>
</feature>
<name>A0A6B0XYY8_9RHOB</name>
<dbReference type="InterPro" id="IPR009057">
    <property type="entry name" value="Homeodomain-like_sf"/>
</dbReference>
<feature type="transmembrane region" description="Helical" evidence="4">
    <location>
        <begin position="58"/>
        <end position="75"/>
    </location>
</feature>
<dbReference type="Gene3D" id="1.10.10.60">
    <property type="entry name" value="Homeodomain-like"/>
    <property type="match status" value="1"/>
</dbReference>
<keyword evidence="3" id="KW-0804">Transcription</keyword>
<reference evidence="6" key="1">
    <citation type="submission" date="2019-09" db="EMBL/GenBank/DDBJ databases">
        <title>Characterisation of the sponge microbiome using genome-centric metagenomics.</title>
        <authorList>
            <person name="Engelberts J.P."/>
            <person name="Robbins S.J."/>
            <person name="De Goeij J.M."/>
            <person name="Aranda M."/>
            <person name="Bell S.C."/>
            <person name="Webster N.S."/>
        </authorList>
    </citation>
    <scope>NUCLEOTIDE SEQUENCE</scope>
    <source>
        <strain evidence="6">SB0664_bin_43</strain>
    </source>
</reference>
<comment type="caution">
    <text evidence="6">The sequence shown here is derived from an EMBL/GenBank/DDBJ whole genome shotgun (WGS) entry which is preliminary data.</text>
</comment>
<evidence type="ECO:0000259" key="5">
    <source>
        <dbReference type="PROSITE" id="PS01124"/>
    </source>
</evidence>
<keyword evidence="2" id="KW-0238">DNA-binding</keyword>
<keyword evidence="1" id="KW-0805">Transcription regulation</keyword>
<dbReference type="GO" id="GO:0043565">
    <property type="term" value="F:sequence-specific DNA binding"/>
    <property type="evidence" value="ECO:0007669"/>
    <property type="project" value="InterPro"/>
</dbReference>
<dbReference type="PANTHER" id="PTHR43280:SF29">
    <property type="entry name" value="ARAC-FAMILY TRANSCRIPTIONAL REGULATOR"/>
    <property type="match status" value="1"/>
</dbReference>
<keyword evidence="4" id="KW-1133">Transmembrane helix</keyword>
<evidence type="ECO:0000313" key="6">
    <source>
        <dbReference type="EMBL" id="MXY33891.1"/>
    </source>
</evidence>
<feature type="transmembrane region" description="Helical" evidence="4">
    <location>
        <begin position="30"/>
        <end position="52"/>
    </location>
</feature>
<dbReference type="SUPFAM" id="SSF46689">
    <property type="entry name" value="Homeodomain-like"/>
    <property type="match status" value="1"/>
</dbReference>
<dbReference type="SMART" id="SM00342">
    <property type="entry name" value="HTH_ARAC"/>
    <property type="match status" value="1"/>
</dbReference>